<feature type="domain" description="Alcohol dehydrogenase-like C-terminal" evidence="3">
    <location>
        <begin position="176"/>
        <end position="250"/>
    </location>
</feature>
<feature type="domain" description="Alcohol dehydrogenase-like N-terminal" evidence="4">
    <location>
        <begin position="31"/>
        <end position="118"/>
    </location>
</feature>
<protein>
    <recommendedName>
        <fullName evidence="7">Enoyl reductase (ER) domain-containing protein</fullName>
    </recommendedName>
</protein>
<dbReference type="OrthoDB" id="9992527at2759"/>
<dbReference type="InterPro" id="IPR036291">
    <property type="entry name" value="NAD(P)-bd_dom_sf"/>
</dbReference>
<dbReference type="Pfam" id="PF00107">
    <property type="entry name" value="ADH_zinc_N"/>
    <property type="match status" value="1"/>
</dbReference>
<dbReference type="InterPro" id="IPR013154">
    <property type="entry name" value="ADH-like_N"/>
</dbReference>
<sequence>MTTQTALALTEIGKPLEIITLPIPESSKLNENEIIIKVTAAGLAPLDQKLRDKNIFNIGARLPAVIGGDIVGTVVEKGPKVDFPIGTRVFSQTLFNLPRGGGLQEYTIINSLYTAEVPARVSDEEAALYPINAVTSAMALFSPPGFGLPFPGTPESESFDYASQKVAIIGGGSNTGKLAIQFARLAGIGTIITIASASGAALLKSIGATHVIARQDSDIEEQVRSIVGDELLYVYDTFNMGDFSLGVSLLSNSKKGTFIHNTNGQPDDKILARKAGGVEHRHIQGFSHFIPQFGQMFWKQFPLWLDSGKISPMNYKVIDGLDGVKVNLALDTYKEGRGGDRYHVRIK</sequence>
<dbReference type="Gene3D" id="3.40.50.720">
    <property type="entry name" value="NAD(P)-binding Rossmann-like Domain"/>
    <property type="match status" value="1"/>
</dbReference>
<dbReference type="SUPFAM" id="SSF50129">
    <property type="entry name" value="GroES-like"/>
    <property type="match status" value="1"/>
</dbReference>
<evidence type="ECO:0000256" key="2">
    <source>
        <dbReference type="ARBA" id="ARBA00023002"/>
    </source>
</evidence>
<gene>
    <name evidence="5" type="ORF">OIDMADRAFT_26939</name>
</gene>
<dbReference type="AlphaFoldDB" id="A0A0C3HMR2"/>
<dbReference type="Pfam" id="PF08240">
    <property type="entry name" value="ADH_N"/>
    <property type="match status" value="1"/>
</dbReference>
<evidence type="ECO:0008006" key="7">
    <source>
        <dbReference type="Google" id="ProtNLM"/>
    </source>
</evidence>
<dbReference type="InterPro" id="IPR013149">
    <property type="entry name" value="ADH-like_C"/>
</dbReference>
<dbReference type="CDD" id="cd08249">
    <property type="entry name" value="enoyl_reductase_like"/>
    <property type="match status" value="1"/>
</dbReference>
<dbReference type="HOGENOM" id="CLU_026673_16_5_1"/>
<reference evidence="5 6" key="1">
    <citation type="submission" date="2014-04" db="EMBL/GenBank/DDBJ databases">
        <authorList>
            <consortium name="DOE Joint Genome Institute"/>
            <person name="Kuo A."/>
            <person name="Martino E."/>
            <person name="Perotto S."/>
            <person name="Kohler A."/>
            <person name="Nagy L.G."/>
            <person name="Floudas D."/>
            <person name="Copeland A."/>
            <person name="Barry K.W."/>
            <person name="Cichocki N."/>
            <person name="Veneault-Fourrey C."/>
            <person name="LaButti K."/>
            <person name="Lindquist E.A."/>
            <person name="Lipzen A."/>
            <person name="Lundell T."/>
            <person name="Morin E."/>
            <person name="Murat C."/>
            <person name="Sun H."/>
            <person name="Tunlid A."/>
            <person name="Henrissat B."/>
            <person name="Grigoriev I.V."/>
            <person name="Hibbett D.S."/>
            <person name="Martin F."/>
            <person name="Nordberg H.P."/>
            <person name="Cantor M.N."/>
            <person name="Hua S.X."/>
        </authorList>
    </citation>
    <scope>NUCLEOTIDE SEQUENCE [LARGE SCALE GENOMIC DNA]</scope>
    <source>
        <strain evidence="5 6">Zn</strain>
    </source>
</reference>
<keyword evidence="6" id="KW-1185">Reference proteome</keyword>
<dbReference type="GO" id="GO:0016651">
    <property type="term" value="F:oxidoreductase activity, acting on NAD(P)H"/>
    <property type="evidence" value="ECO:0007669"/>
    <property type="project" value="InterPro"/>
</dbReference>
<dbReference type="EMBL" id="KN832873">
    <property type="protein sequence ID" value="KIN04325.1"/>
    <property type="molecule type" value="Genomic_DNA"/>
</dbReference>
<dbReference type="STRING" id="913774.A0A0C3HMR2"/>
<evidence type="ECO:0000256" key="1">
    <source>
        <dbReference type="ARBA" id="ARBA00008072"/>
    </source>
</evidence>
<evidence type="ECO:0000259" key="4">
    <source>
        <dbReference type="Pfam" id="PF08240"/>
    </source>
</evidence>
<dbReference type="InterPro" id="IPR011032">
    <property type="entry name" value="GroES-like_sf"/>
</dbReference>
<evidence type="ECO:0000313" key="5">
    <source>
        <dbReference type="EMBL" id="KIN04325.1"/>
    </source>
</evidence>
<proteinExistence type="inferred from homology"/>
<dbReference type="Gene3D" id="3.90.180.10">
    <property type="entry name" value="Medium-chain alcohol dehydrogenases, catalytic domain"/>
    <property type="match status" value="1"/>
</dbReference>
<dbReference type="PANTHER" id="PTHR45348">
    <property type="entry name" value="HYPOTHETICAL OXIDOREDUCTASE (EUROFUNG)"/>
    <property type="match status" value="1"/>
</dbReference>
<dbReference type="InterPro" id="IPR047122">
    <property type="entry name" value="Trans-enoyl_RdTase-like"/>
</dbReference>
<dbReference type="SUPFAM" id="SSF51735">
    <property type="entry name" value="NAD(P)-binding Rossmann-fold domains"/>
    <property type="match status" value="1"/>
</dbReference>
<reference evidence="6" key="2">
    <citation type="submission" date="2015-01" db="EMBL/GenBank/DDBJ databases">
        <title>Evolutionary Origins and Diversification of the Mycorrhizal Mutualists.</title>
        <authorList>
            <consortium name="DOE Joint Genome Institute"/>
            <consortium name="Mycorrhizal Genomics Consortium"/>
            <person name="Kohler A."/>
            <person name="Kuo A."/>
            <person name="Nagy L.G."/>
            <person name="Floudas D."/>
            <person name="Copeland A."/>
            <person name="Barry K.W."/>
            <person name="Cichocki N."/>
            <person name="Veneault-Fourrey C."/>
            <person name="LaButti K."/>
            <person name="Lindquist E.A."/>
            <person name="Lipzen A."/>
            <person name="Lundell T."/>
            <person name="Morin E."/>
            <person name="Murat C."/>
            <person name="Riley R."/>
            <person name="Ohm R."/>
            <person name="Sun H."/>
            <person name="Tunlid A."/>
            <person name="Henrissat B."/>
            <person name="Grigoriev I.V."/>
            <person name="Hibbett D.S."/>
            <person name="Martin F."/>
        </authorList>
    </citation>
    <scope>NUCLEOTIDE SEQUENCE [LARGE SCALE GENOMIC DNA]</scope>
    <source>
        <strain evidence="6">Zn</strain>
    </source>
</reference>
<keyword evidence="2" id="KW-0560">Oxidoreductase</keyword>
<name>A0A0C3HMR2_OIDMZ</name>
<accession>A0A0C3HMR2</accession>
<evidence type="ECO:0000313" key="6">
    <source>
        <dbReference type="Proteomes" id="UP000054321"/>
    </source>
</evidence>
<comment type="similarity">
    <text evidence="1">Belongs to the zinc-containing alcohol dehydrogenase family.</text>
</comment>
<dbReference type="Proteomes" id="UP000054321">
    <property type="component" value="Unassembled WGS sequence"/>
</dbReference>
<dbReference type="InParanoid" id="A0A0C3HMR2"/>
<organism evidence="5 6">
    <name type="scientific">Oidiodendron maius (strain Zn)</name>
    <dbReference type="NCBI Taxonomy" id="913774"/>
    <lineage>
        <taxon>Eukaryota</taxon>
        <taxon>Fungi</taxon>
        <taxon>Dikarya</taxon>
        <taxon>Ascomycota</taxon>
        <taxon>Pezizomycotina</taxon>
        <taxon>Leotiomycetes</taxon>
        <taxon>Leotiomycetes incertae sedis</taxon>
        <taxon>Myxotrichaceae</taxon>
        <taxon>Oidiodendron</taxon>
    </lineage>
</organism>
<dbReference type="PANTHER" id="PTHR45348:SF2">
    <property type="entry name" value="ZINC-TYPE ALCOHOL DEHYDROGENASE-LIKE PROTEIN C2E1P3.01"/>
    <property type="match status" value="1"/>
</dbReference>
<evidence type="ECO:0000259" key="3">
    <source>
        <dbReference type="Pfam" id="PF00107"/>
    </source>
</evidence>